<feature type="domain" description="DUF8040" evidence="1">
    <location>
        <begin position="3"/>
        <end position="81"/>
    </location>
</feature>
<dbReference type="PaxDb" id="39947-A0A0P0VL16"/>
<proteinExistence type="predicted"/>
<dbReference type="Proteomes" id="UP000059680">
    <property type="component" value="Chromosome 2"/>
</dbReference>
<name>A0A0P0VL16_ORYSJ</name>
<evidence type="ECO:0000259" key="1">
    <source>
        <dbReference type="Pfam" id="PF26138"/>
    </source>
</evidence>
<organism evidence="2 3">
    <name type="scientific">Oryza sativa subsp. japonica</name>
    <name type="common">Rice</name>
    <dbReference type="NCBI Taxonomy" id="39947"/>
    <lineage>
        <taxon>Eukaryota</taxon>
        <taxon>Viridiplantae</taxon>
        <taxon>Streptophyta</taxon>
        <taxon>Embryophyta</taxon>
        <taxon>Tracheophyta</taxon>
        <taxon>Spermatophyta</taxon>
        <taxon>Magnoliopsida</taxon>
        <taxon>Liliopsida</taxon>
        <taxon>Poales</taxon>
        <taxon>Poaceae</taxon>
        <taxon>BOP clade</taxon>
        <taxon>Oryzoideae</taxon>
        <taxon>Oryzeae</taxon>
        <taxon>Oryzinae</taxon>
        <taxon>Oryza</taxon>
        <taxon>Oryza sativa</taxon>
    </lineage>
</organism>
<dbReference type="EMBL" id="AP014958">
    <property type="protein sequence ID" value="BAS79490.1"/>
    <property type="molecule type" value="Genomic_DNA"/>
</dbReference>
<dbReference type="InParanoid" id="A0A0P0VL16"/>
<dbReference type="AlphaFoldDB" id="A0A0P0VL16"/>
<dbReference type="PANTHER" id="PTHR22930">
    <property type="match status" value="1"/>
</dbReference>
<dbReference type="PANTHER" id="PTHR22930:SF280">
    <property type="entry name" value="OS11G0202600 PROTEIN"/>
    <property type="match status" value="1"/>
</dbReference>
<evidence type="ECO:0000313" key="2">
    <source>
        <dbReference type="EMBL" id="BAS79490.1"/>
    </source>
</evidence>
<reference evidence="3" key="1">
    <citation type="journal article" date="2005" name="Nature">
        <title>The map-based sequence of the rice genome.</title>
        <authorList>
            <consortium name="International rice genome sequencing project (IRGSP)"/>
            <person name="Matsumoto T."/>
            <person name="Wu J."/>
            <person name="Kanamori H."/>
            <person name="Katayose Y."/>
            <person name="Fujisawa M."/>
            <person name="Namiki N."/>
            <person name="Mizuno H."/>
            <person name="Yamamoto K."/>
            <person name="Antonio B.A."/>
            <person name="Baba T."/>
            <person name="Sakata K."/>
            <person name="Nagamura Y."/>
            <person name="Aoki H."/>
            <person name="Arikawa K."/>
            <person name="Arita K."/>
            <person name="Bito T."/>
            <person name="Chiden Y."/>
            <person name="Fujitsuka N."/>
            <person name="Fukunaka R."/>
            <person name="Hamada M."/>
            <person name="Harada C."/>
            <person name="Hayashi A."/>
            <person name="Hijishita S."/>
            <person name="Honda M."/>
            <person name="Hosokawa S."/>
            <person name="Ichikawa Y."/>
            <person name="Idonuma A."/>
            <person name="Iijima M."/>
            <person name="Ikeda M."/>
            <person name="Ikeno M."/>
            <person name="Ito K."/>
            <person name="Ito S."/>
            <person name="Ito T."/>
            <person name="Ito Y."/>
            <person name="Ito Y."/>
            <person name="Iwabuchi A."/>
            <person name="Kamiya K."/>
            <person name="Karasawa W."/>
            <person name="Kurita K."/>
            <person name="Katagiri S."/>
            <person name="Kikuta A."/>
            <person name="Kobayashi H."/>
            <person name="Kobayashi N."/>
            <person name="Machita K."/>
            <person name="Maehara T."/>
            <person name="Masukawa M."/>
            <person name="Mizubayashi T."/>
            <person name="Mukai Y."/>
            <person name="Nagasaki H."/>
            <person name="Nagata Y."/>
            <person name="Naito S."/>
            <person name="Nakashima M."/>
            <person name="Nakama Y."/>
            <person name="Nakamichi Y."/>
            <person name="Nakamura M."/>
            <person name="Meguro A."/>
            <person name="Negishi M."/>
            <person name="Ohta I."/>
            <person name="Ohta T."/>
            <person name="Okamoto M."/>
            <person name="Ono N."/>
            <person name="Saji S."/>
            <person name="Sakaguchi M."/>
            <person name="Sakai K."/>
            <person name="Shibata M."/>
            <person name="Shimokawa T."/>
            <person name="Song J."/>
            <person name="Takazaki Y."/>
            <person name="Terasawa K."/>
            <person name="Tsugane M."/>
            <person name="Tsuji K."/>
            <person name="Ueda S."/>
            <person name="Waki K."/>
            <person name="Yamagata H."/>
            <person name="Yamamoto M."/>
            <person name="Yamamoto S."/>
            <person name="Yamane H."/>
            <person name="Yoshiki S."/>
            <person name="Yoshihara R."/>
            <person name="Yukawa K."/>
            <person name="Zhong H."/>
            <person name="Yano M."/>
            <person name="Yuan Q."/>
            <person name="Ouyang S."/>
            <person name="Liu J."/>
            <person name="Jones K.M."/>
            <person name="Gansberger K."/>
            <person name="Moffat K."/>
            <person name="Hill J."/>
            <person name="Bera J."/>
            <person name="Fadrosh D."/>
            <person name="Jin S."/>
            <person name="Johri S."/>
            <person name="Kim M."/>
            <person name="Overton L."/>
            <person name="Reardon M."/>
            <person name="Tsitrin T."/>
            <person name="Vuong H."/>
            <person name="Weaver B."/>
            <person name="Ciecko A."/>
            <person name="Tallon L."/>
            <person name="Jackson J."/>
            <person name="Pai G."/>
            <person name="Aken S.V."/>
            <person name="Utterback T."/>
            <person name="Reidmuller S."/>
            <person name="Feldblyum T."/>
            <person name="Hsiao J."/>
            <person name="Zismann V."/>
            <person name="Iobst S."/>
            <person name="de Vazeille A.R."/>
            <person name="Buell C.R."/>
            <person name="Ying K."/>
            <person name="Li Y."/>
            <person name="Lu T."/>
            <person name="Huang Y."/>
            <person name="Zhao Q."/>
            <person name="Feng Q."/>
            <person name="Zhang L."/>
            <person name="Zhu J."/>
            <person name="Weng Q."/>
            <person name="Mu J."/>
            <person name="Lu Y."/>
            <person name="Fan D."/>
            <person name="Liu Y."/>
            <person name="Guan J."/>
            <person name="Zhang Y."/>
            <person name="Yu S."/>
            <person name="Liu X."/>
            <person name="Zhang Y."/>
            <person name="Hong G."/>
            <person name="Han B."/>
            <person name="Choisne N."/>
            <person name="Demange N."/>
            <person name="Orjeda G."/>
            <person name="Samain S."/>
            <person name="Cattolico L."/>
            <person name="Pelletier E."/>
            <person name="Couloux A."/>
            <person name="Segurens B."/>
            <person name="Wincker P."/>
            <person name="D'Hont A."/>
            <person name="Scarpelli C."/>
            <person name="Weissenbach J."/>
            <person name="Salanoubat M."/>
            <person name="Quetier F."/>
            <person name="Yu Y."/>
            <person name="Kim H.R."/>
            <person name="Rambo T."/>
            <person name="Currie J."/>
            <person name="Collura K."/>
            <person name="Luo M."/>
            <person name="Yang T."/>
            <person name="Ammiraju J.S.S."/>
            <person name="Engler F."/>
            <person name="Soderlund C."/>
            <person name="Wing R.A."/>
            <person name="Palmer L.E."/>
            <person name="de la Bastide M."/>
            <person name="Spiegel L."/>
            <person name="Nascimento L."/>
            <person name="Zutavern T."/>
            <person name="O'Shaughnessy A."/>
            <person name="Dike S."/>
            <person name="Dedhia N."/>
            <person name="Preston R."/>
            <person name="Balija V."/>
            <person name="McCombie W.R."/>
            <person name="Chow T."/>
            <person name="Chen H."/>
            <person name="Chung M."/>
            <person name="Chen C."/>
            <person name="Shaw J."/>
            <person name="Wu H."/>
            <person name="Hsiao K."/>
            <person name="Chao Y."/>
            <person name="Chu M."/>
            <person name="Cheng C."/>
            <person name="Hour A."/>
            <person name="Lee P."/>
            <person name="Lin S."/>
            <person name="Lin Y."/>
            <person name="Liou J."/>
            <person name="Liu S."/>
            <person name="Hsing Y."/>
            <person name="Raghuvanshi S."/>
            <person name="Mohanty A."/>
            <person name="Bharti A.K."/>
            <person name="Gaur A."/>
            <person name="Gupta V."/>
            <person name="Kumar D."/>
            <person name="Ravi V."/>
            <person name="Vij S."/>
            <person name="Kapur A."/>
            <person name="Khurana P."/>
            <person name="Khurana P."/>
            <person name="Khurana J.P."/>
            <person name="Tyagi A.K."/>
            <person name="Gaikwad K."/>
            <person name="Singh A."/>
            <person name="Dalal V."/>
            <person name="Srivastava S."/>
            <person name="Dixit A."/>
            <person name="Pal A.K."/>
            <person name="Ghazi I.A."/>
            <person name="Yadav M."/>
            <person name="Pandit A."/>
            <person name="Bhargava A."/>
            <person name="Sureshbabu K."/>
            <person name="Batra K."/>
            <person name="Sharma T.R."/>
            <person name="Mohapatra T."/>
            <person name="Singh N.K."/>
            <person name="Messing J."/>
            <person name="Nelson A.B."/>
            <person name="Fuks G."/>
            <person name="Kavchok S."/>
            <person name="Keizer G."/>
            <person name="Linton E."/>
            <person name="Llaca V."/>
            <person name="Song R."/>
            <person name="Tanyolac B."/>
            <person name="Young S."/>
            <person name="Ho-Il K."/>
            <person name="Hahn J.H."/>
            <person name="Sangsakoo G."/>
            <person name="Vanavichit A."/>
            <person name="de Mattos Luiz.A.T."/>
            <person name="Zimmer P.D."/>
            <person name="Malone G."/>
            <person name="Dellagostin O."/>
            <person name="de Oliveira A.C."/>
            <person name="Bevan M."/>
            <person name="Bancroft I."/>
            <person name="Minx P."/>
            <person name="Cordum H."/>
            <person name="Wilson R."/>
            <person name="Cheng Z."/>
            <person name="Jin W."/>
            <person name="Jiang J."/>
            <person name="Leong S.A."/>
            <person name="Iwama H."/>
            <person name="Gojobori T."/>
            <person name="Itoh T."/>
            <person name="Niimura Y."/>
            <person name="Fujii Y."/>
            <person name="Habara T."/>
            <person name="Sakai H."/>
            <person name="Sato Y."/>
            <person name="Wilson G."/>
            <person name="Kumar K."/>
            <person name="McCouch S."/>
            <person name="Juretic N."/>
            <person name="Hoen D."/>
            <person name="Wright S."/>
            <person name="Bruskiewich R."/>
            <person name="Bureau T."/>
            <person name="Miyao A."/>
            <person name="Hirochika H."/>
            <person name="Nishikawa T."/>
            <person name="Kadowaki K."/>
            <person name="Sugiura M."/>
            <person name="Burr B."/>
            <person name="Sasaki T."/>
        </authorList>
    </citation>
    <scope>NUCLEOTIDE SEQUENCE [LARGE SCALE GENOMIC DNA]</scope>
    <source>
        <strain evidence="3">cv. Nipponbare</strain>
    </source>
</reference>
<dbReference type="InterPro" id="IPR058353">
    <property type="entry name" value="DUF8040"/>
</dbReference>
<dbReference type="STRING" id="39947.A0A0P0VL16"/>
<protein>
    <submittedName>
        <fullName evidence="2">Os02g0589200 protein</fullName>
    </submittedName>
</protein>
<reference evidence="2 3" key="3">
    <citation type="journal article" date="2013" name="Rice">
        <title>Improvement of the Oryza sativa Nipponbare reference genome using next generation sequence and optical map data.</title>
        <authorList>
            <person name="Kawahara Y."/>
            <person name="de la Bastide M."/>
            <person name="Hamilton J.P."/>
            <person name="Kanamori H."/>
            <person name="McCombie W.R."/>
            <person name="Ouyang S."/>
            <person name="Schwartz D.C."/>
            <person name="Tanaka T."/>
            <person name="Wu J."/>
            <person name="Zhou S."/>
            <person name="Childs K.L."/>
            <person name="Davidson R.M."/>
            <person name="Lin H."/>
            <person name="Quesada-Ocampo L."/>
            <person name="Vaillancourt B."/>
            <person name="Sakai H."/>
            <person name="Lee S.S."/>
            <person name="Kim J."/>
            <person name="Numa H."/>
            <person name="Itoh T."/>
            <person name="Buell C.R."/>
            <person name="Matsumoto T."/>
        </authorList>
    </citation>
    <scope>NUCLEOTIDE SEQUENCE [LARGE SCALE GENOMIC DNA]</scope>
    <source>
        <strain evidence="3">cv. Nipponbare</strain>
    </source>
</reference>
<evidence type="ECO:0000313" key="3">
    <source>
        <dbReference type="Proteomes" id="UP000059680"/>
    </source>
</evidence>
<sequence>MANPRQCKSMFRLKAEQIYSLHDLLSGKYHIHGSWEVCGLEALGMFLYTMAGNGPNRDTNNRWVRSSSTVSIYFNRVLNAMHVLAGNILKPVDPNFTYTHPRLLEGNKFRPFYDSVGAVDGTHVSIVASVATSIENRNRHHVTTRNVLVVCDHDGRVMFLDTE</sequence>
<keyword evidence="3" id="KW-1185">Reference proteome</keyword>
<gene>
    <name evidence="2" type="ordered locus">Os02g0589200</name>
    <name evidence="2" type="ORF">OSNPB_020589200</name>
</gene>
<dbReference type="Pfam" id="PF26138">
    <property type="entry name" value="DUF8040"/>
    <property type="match status" value="1"/>
</dbReference>
<accession>A0A0P0VL16</accession>
<dbReference type="InterPro" id="IPR045249">
    <property type="entry name" value="HARBI1-like"/>
</dbReference>
<reference evidence="2 3" key="2">
    <citation type="journal article" date="2013" name="Plant Cell Physiol.">
        <title>Rice Annotation Project Database (RAP-DB): an integrative and interactive database for rice genomics.</title>
        <authorList>
            <person name="Sakai H."/>
            <person name="Lee S.S."/>
            <person name="Tanaka T."/>
            <person name="Numa H."/>
            <person name="Kim J."/>
            <person name="Kawahara Y."/>
            <person name="Wakimoto H."/>
            <person name="Yang C.C."/>
            <person name="Iwamoto M."/>
            <person name="Abe T."/>
            <person name="Yamada Y."/>
            <person name="Muto A."/>
            <person name="Inokuchi H."/>
            <person name="Ikemura T."/>
            <person name="Matsumoto T."/>
            <person name="Sasaki T."/>
            <person name="Itoh T."/>
        </authorList>
    </citation>
    <scope>NUCLEOTIDE SEQUENCE [LARGE SCALE GENOMIC DNA]</scope>
    <source>
        <strain evidence="3">cv. Nipponbare</strain>
    </source>
</reference>